<evidence type="ECO:0000256" key="1">
    <source>
        <dbReference type="ARBA" id="ARBA00022679"/>
    </source>
</evidence>
<accession>A0AAN9XF82</accession>
<keyword evidence="1" id="KW-0808">Transferase</keyword>
<gene>
    <name evidence="3" type="ORF">VNO78_25249</name>
</gene>
<reference evidence="3 4" key="1">
    <citation type="submission" date="2024-01" db="EMBL/GenBank/DDBJ databases">
        <title>The genomes of 5 underutilized Papilionoideae crops provide insights into root nodulation and disease resistanc.</title>
        <authorList>
            <person name="Jiang F."/>
        </authorList>
    </citation>
    <scope>NUCLEOTIDE SEQUENCE [LARGE SCALE GENOMIC DNA]</scope>
    <source>
        <strain evidence="3">DUOXIRENSHENG_FW03</strain>
        <tissue evidence="3">Leaves</tissue>
    </source>
</reference>
<dbReference type="AlphaFoldDB" id="A0AAN9XF82"/>
<dbReference type="SUPFAM" id="SSF53756">
    <property type="entry name" value="UDP-Glycosyltransferase/glycogen phosphorylase"/>
    <property type="match status" value="1"/>
</dbReference>
<dbReference type="InterPro" id="IPR002213">
    <property type="entry name" value="UDP_glucos_trans"/>
</dbReference>
<evidence type="ECO:0000313" key="4">
    <source>
        <dbReference type="Proteomes" id="UP001386955"/>
    </source>
</evidence>
<dbReference type="PANTHER" id="PTHR48045:SF31">
    <property type="entry name" value="UDP-GLYCOSYLTRANSFERASE 76B1-LIKE"/>
    <property type="match status" value="1"/>
</dbReference>
<dbReference type="Gene3D" id="3.40.50.2000">
    <property type="entry name" value="Glycogen Phosphorylase B"/>
    <property type="match status" value="1"/>
</dbReference>
<feature type="region of interest" description="Disordered" evidence="2">
    <location>
        <begin position="95"/>
        <end position="131"/>
    </location>
</feature>
<sequence length="131" mass="14939">MRVLGDWVPQEKVLAHPVMGGFLTHFGWNSTLESIAEEVFVLRWPSIAHQPANSRCVNEQWKIGLNMNGTCHRFFLQKMVKEVMENQMKEFLGSTKEIAKRTHDSTKERAVPSSLANSKRVPFPQTPTTMA</sequence>
<keyword evidence="4" id="KW-1185">Reference proteome</keyword>
<feature type="compositionally biased region" description="Basic and acidic residues" evidence="2">
    <location>
        <begin position="97"/>
        <end position="110"/>
    </location>
</feature>
<dbReference type="GO" id="GO:0008194">
    <property type="term" value="F:UDP-glycosyltransferase activity"/>
    <property type="evidence" value="ECO:0007669"/>
    <property type="project" value="InterPro"/>
</dbReference>
<name>A0AAN9XF82_PSOTE</name>
<evidence type="ECO:0000256" key="2">
    <source>
        <dbReference type="SAM" id="MobiDB-lite"/>
    </source>
</evidence>
<dbReference type="Proteomes" id="UP001386955">
    <property type="component" value="Unassembled WGS sequence"/>
</dbReference>
<dbReference type="Pfam" id="PF00201">
    <property type="entry name" value="UDPGT"/>
    <property type="match status" value="1"/>
</dbReference>
<organism evidence="3 4">
    <name type="scientific">Psophocarpus tetragonolobus</name>
    <name type="common">Winged bean</name>
    <name type="synonym">Dolichos tetragonolobus</name>
    <dbReference type="NCBI Taxonomy" id="3891"/>
    <lineage>
        <taxon>Eukaryota</taxon>
        <taxon>Viridiplantae</taxon>
        <taxon>Streptophyta</taxon>
        <taxon>Embryophyta</taxon>
        <taxon>Tracheophyta</taxon>
        <taxon>Spermatophyta</taxon>
        <taxon>Magnoliopsida</taxon>
        <taxon>eudicotyledons</taxon>
        <taxon>Gunneridae</taxon>
        <taxon>Pentapetalae</taxon>
        <taxon>rosids</taxon>
        <taxon>fabids</taxon>
        <taxon>Fabales</taxon>
        <taxon>Fabaceae</taxon>
        <taxon>Papilionoideae</taxon>
        <taxon>50 kb inversion clade</taxon>
        <taxon>NPAAA clade</taxon>
        <taxon>indigoferoid/millettioid clade</taxon>
        <taxon>Phaseoleae</taxon>
        <taxon>Psophocarpus</taxon>
    </lineage>
</organism>
<dbReference type="PANTHER" id="PTHR48045">
    <property type="entry name" value="UDP-GLYCOSYLTRANSFERASE 72B1"/>
    <property type="match status" value="1"/>
</dbReference>
<proteinExistence type="predicted"/>
<dbReference type="EMBL" id="JAYMYS010000006">
    <property type="protein sequence ID" value="KAK7389952.1"/>
    <property type="molecule type" value="Genomic_DNA"/>
</dbReference>
<evidence type="ECO:0000313" key="3">
    <source>
        <dbReference type="EMBL" id="KAK7389952.1"/>
    </source>
</evidence>
<comment type="caution">
    <text evidence="3">The sequence shown here is derived from an EMBL/GenBank/DDBJ whole genome shotgun (WGS) entry which is preliminary data.</text>
</comment>
<protein>
    <submittedName>
        <fullName evidence="3">Uncharacterized protein</fullName>
    </submittedName>
</protein>